<dbReference type="Proteomes" id="UP001408789">
    <property type="component" value="Unassembled WGS sequence"/>
</dbReference>
<proteinExistence type="predicted"/>
<dbReference type="EMBL" id="JBCNJP010000008">
    <property type="protein sequence ID" value="KAK9074601.1"/>
    <property type="molecule type" value="Genomic_DNA"/>
</dbReference>
<evidence type="ECO:0000313" key="1">
    <source>
        <dbReference type="EMBL" id="KAK9074601.1"/>
    </source>
</evidence>
<evidence type="ECO:0000313" key="2">
    <source>
        <dbReference type="Proteomes" id="UP001408789"/>
    </source>
</evidence>
<protein>
    <submittedName>
        <fullName evidence="1">Uncharacterized protein</fullName>
    </submittedName>
</protein>
<dbReference type="AlphaFoldDB" id="A0AAP0DHG4"/>
<organism evidence="1 2">
    <name type="scientific">Deinandra increscens subsp. villosa</name>
    <dbReference type="NCBI Taxonomy" id="3103831"/>
    <lineage>
        <taxon>Eukaryota</taxon>
        <taxon>Viridiplantae</taxon>
        <taxon>Streptophyta</taxon>
        <taxon>Embryophyta</taxon>
        <taxon>Tracheophyta</taxon>
        <taxon>Spermatophyta</taxon>
        <taxon>Magnoliopsida</taxon>
        <taxon>eudicotyledons</taxon>
        <taxon>Gunneridae</taxon>
        <taxon>Pentapetalae</taxon>
        <taxon>asterids</taxon>
        <taxon>campanulids</taxon>
        <taxon>Asterales</taxon>
        <taxon>Asteraceae</taxon>
        <taxon>Asteroideae</taxon>
        <taxon>Heliantheae alliance</taxon>
        <taxon>Madieae</taxon>
        <taxon>Madiinae</taxon>
        <taxon>Deinandra</taxon>
    </lineage>
</organism>
<sequence>MKVFMKAIKLMQALLQQHRVQDSSPSLLAPVSLNFYMFHAIRIFVQNLCSNLMNVCSILMYTTDALSTDTSEVTHRQRISDKGGHDLLGKGQSATGPLGTPAYQLSIRFKSEVIVDEHQWWMWLEMVHGKGLINGCLNLNNEENESNILRAVEVAPVTALRSVFHRVRQAAERSRRHDNDVRVIAERSVSLGENYVQELFKY</sequence>
<accession>A0AAP0DHG4</accession>
<gene>
    <name evidence="1" type="ORF">SSX86_007199</name>
</gene>
<name>A0AAP0DHG4_9ASTR</name>
<reference evidence="1 2" key="1">
    <citation type="submission" date="2024-04" db="EMBL/GenBank/DDBJ databases">
        <title>The reference genome of an endangered Asteraceae, Deinandra increscens subsp. villosa, native to the Central Coast of California.</title>
        <authorList>
            <person name="Guilliams M."/>
            <person name="Hasenstab-Lehman K."/>
            <person name="Meyer R."/>
            <person name="Mcevoy S."/>
        </authorList>
    </citation>
    <scope>NUCLEOTIDE SEQUENCE [LARGE SCALE GENOMIC DNA]</scope>
    <source>
        <tissue evidence="1">Leaf</tissue>
    </source>
</reference>
<comment type="caution">
    <text evidence="1">The sequence shown here is derived from an EMBL/GenBank/DDBJ whole genome shotgun (WGS) entry which is preliminary data.</text>
</comment>
<keyword evidence="2" id="KW-1185">Reference proteome</keyword>